<sequence length="830" mass="91440">MRRDGLELEKGVCAPRSVVRSAASHAQKFGFDGAVFYLVALVSLSAVDCADSGHVLLLGQSESGKSTTLKQFQLLYATAAFHSERIAWRAVIYLNLVRSVRRILEALAPELDQLDEHDEFDHGEAETDIVISISSNGRPPSAILDTRVAKYEDYRRRLAPLAELEDRLTRLLAAPDEDEPTHLAPPHPNWDAIRNHYVGDFATGINGRPAPTITIPSKTSSHVARSVSAGGHEHSWAKEVAVRSEDWKRAFQLRLGYKSKSPKTPKSGEIEGWWEDPDDPVHTLHSCAKAMQELWADPQVKRRLQEKRLRLEESSGFYLDEIHRITAKKYIPTDADVLKARLKTTGVVEHTFVINSGHNKGAQWRIYDVGGARGQRQAWAPYFDEVNAIIFLAPISAFDQVLAEDPRINRLEDSLLLWKSLVSNPLLAKVNIILFLNKCDLLQVGRSSFNSSYPRHVFANTISPPSRIAQSKLEAGVRLSHHMYTYGDRPNDYESVSKYFRNKFGALHVSYSRNKERELYIHFTAVTDTRRTATIISSDSRPPNQISYPSALVQILMFARKYHSIQSIGRSIIRPGPYASFSGVRTGVSLGVVDNTGVDVGVSGTGINARIQQPVHYMSTSTLNTSARRREVGSVPMTLSNVEQSAKRSRSCESFGSGLLRAGGRFARRGEALDFGFTGAPTRLSVRTMATKVTTHESLGIVSTAEAPAAIGPYSQAIKVGSLVFCSGCIPLNPETMQIVSGGVEAQAQQALDNLKAVVEASGSELGKVAKVTVFLKNMDDFVTVNGIYANFFGDHKPARSAVEVARLPKDVLVEVEAIASFSDELTSDS</sequence>
<gene>
    <name evidence="7" type="ORF">NP233_g1644</name>
</gene>
<dbReference type="GO" id="GO:0003924">
    <property type="term" value="F:GTPase activity"/>
    <property type="evidence" value="ECO:0007669"/>
    <property type="project" value="InterPro"/>
</dbReference>
<feature type="binding site" evidence="5">
    <location>
        <begin position="338"/>
        <end position="344"/>
    </location>
    <ligand>
        <name>GTP</name>
        <dbReference type="ChEBI" id="CHEBI:37565"/>
    </ligand>
</feature>
<dbReference type="InterPro" id="IPR011025">
    <property type="entry name" value="GproteinA_insert"/>
</dbReference>
<dbReference type="InterPro" id="IPR006056">
    <property type="entry name" value="RidA"/>
</dbReference>
<feature type="binding site" evidence="5">
    <location>
        <begin position="437"/>
        <end position="440"/>
    </location>
    <ligand>
        <name>GTP</name>
        <dbReference type="ChEBI" id="CHEBI:37565"/>
    </ligand>
</feature>
<dbReference type="GO" id="GO:0001664">
    <property type="term" value="F:G protein-coupled receptor binding"/>
    <property type="evidence" value="ECO:0007669"/>
    <property type="project" value="TreeGrafter"/>
</dbReference>
<dbReference type="InterPro" id="IPR001019">
    <property type="entry name" value="Gprotein_alpha_su"/>
</dbReference>
<dbReference type="GO" id="GO:0005737">
    <property type="term" value="C:cytoplasm"/>
    <property type="evidence" value="ECO:0007669"/>
    <property type="project" value="TreeGrafter"/>
</dbReference>
<dbReference type="PROSITE" id="PS51882">
    <property type="entry name" value="G_ALPHA"/>
    <property type="match status" value="1"/>
</dbReference>
<dbReference type="NCBIfam" id="TIGR00004">
    <property type="entry name" value="Rid family detoxifying hydrolase"/>
    <property type="match status" value="1"/>
</dbReference>
<dbReference type="EMBL" id="JANIEX010000062">
    <property type="protein sequence ID" value="KAJ3574609.1"/>
    <property type="molecule type" value="Genomic_DNA"/>
</dbReference>
<dbReference type="GO" id="GO:0005525">
    <property type="term" value="F:GTP binding"/>
    <property type="evidence" value="ECO:0007669"/>
    <property type="project" value="UniProtKB-KW"/>
</dbReference>
<evidence type="ECO:0000256" key="2">
    <source>
        <dbReference type="ARBA" id="ARBA00022741"/>
    </source>
</evidence>
<comment type="similarity">
    <text evidence="1">Belongs to the RutC family.</text>
</comment>
<dbReference type="PANTHER" id="PTHR10218">
    <property type="entry name" value="GTP-BINDING PROTEIN ALPHA SUBUNIT"/>
    <property type="match status" value="1"/>
</dbReference>
<evidence type="ECO:0000313" key="7">
    <source>
        <dbReference type="EMBL" id="KAJ3574609.1"/>
    </source>
</evidence>
<dbReference type="Pfam" id="PF00503">
    <property type="entry name" value="G-alpha"/>
    <property type="match status" value="1"/>
</dbReference>
<dbReference type="Proteomes" id="UP001213000">
    <property type="component" value="Unassembled WGS sequence"/>
</dbReference>
<evidence type="ECO:0000313" key="8">
    <source>
        <dbReference type="Proteomes" id="UP001213000"/>
    </source>
</evidence>
<dbReference type="SUPFAM" id="SSF52540">
    <property type="entry name" value="P-loop containing nucleoside triphosphate hydrolases"/>
    <property type="match status" value="1"/>
</dbReference>
<accession>A0AAD5YVL7</accession>
<proteinExistence type="inferred from homology"/>
<organism evidence="7 8">
    <name type="scientific">Leucocoprinus birnbaumii</name>
    <dbReference type="NCBI Taxonomy" id="56174"/>
    <lineage>
        <taxon>Eukaryota</taxon>
        <taxon>Fungi</taxon>
        <taxon>Dikarya</taxon>
        <taxon>Basidiomycota</taxon>
        <taxon>Agaricomycotina</taxon>
        <taxon>Agaricomycetes</taxon>
        <taxon>Agaricomycetidae</taxon>
        <taxon>Agaricales</taxon>
        <taxon>Agaricineae</taxon>
        <taxon>Agaricaceae</taxon>
        <taxon>Leucocoprinus</taxon>
    </lineage>
</organism>
<reference evidence="7" key="1">
    <citation type="submission" date="2022-07" db="EMBL/GenBank/DDBJ databases">
        <title>Genome Sequence of Leucocoprinus birnbaumii.</title>
        <authorList>
            <person name="Buettner E."/>
        </authorList>
    </citation>
    <scope>NUCLEOTIDE SEQUENCE</scope>
    <source>
        <strain evidence="7">VT141</strain>
    </source>
</reference>
<dbReference type="GO" id="GO:0007188">
    <property type="term" value="P:adenylate cyclase-modulating G protein-coupled receptor signaling pathway"/>
    <property type="evidence" value="ECO:0007669"/>
    <property type="project" value="TreeGrafter"/>
</dbReference>
<feature type="binding site" evidence="6">
    <location>
        <position position="344"/>
    </location>
    <ligand>
        <name>Mg(2+)</name>
        <dbReference type="ChEBI" id="CHEBI:18420"/>
    </ligand>
</feature>
<dbReference type="InterPro" id="IPR006175">
    <property type="entry name" value="YjgF/YER057c/UK114"/>
</dbReference>
<dbReference type="PANTHER" id="PTHR10218:SF360">
    <property type="entry name" value="GUANINE NUCLEOTIDE-BINDING PROTEIN SUBUNIT ALPHA HOMOLOG"/>
    <property type="match status" value="1"/>
</dbReference>
<comment type="caution">
    <text evidence="7">The sequence shown here is derived from an EMBL/GenBank/DDBJ whole genome shotgun (WGS) entry which is preliminary data.</text>
</comment>
<name>A0AAD5YVL7_9AGAR</name>
<evidence type="ECO:0000256" key="3">
    <source>
        <dbReference type="ARBA" id="ARBA00023134"/>
    </source>
</evidence>
<dbReference type="SUPFAM" id="SSF47895">
    <property type="entry name" value="Transducin (alpha subunit), insertion domain"/>
    <property type="match status" value="1"/>
</dbReference>
<evidence type="ECO:0000256" key="6">
    <source>
        <dbReference type="PIRSR" id="PIRSR601019-2"/>
    </source>
</evidence>
<keyword evidence="2 5" id="KW-0547">Nucleotide-binding</keyword>
<dbReference type="PRINTS" id="PR00318">
    <property type="entry name" value="GPROTEINA"/>
</dbReference>
<keyword evidence="6" id="KW-0479">Metal-binding</keyword>
<dbReference type="SUPFAM" id="SSF55298">
    <property type="entry name" value="YjgF-like"/>
    <property type="match status" value="1"/>
</dbReference>
<dbReference type="FunFam" id="3.30.1330.40:FF:000001">
    <property type="entry name" value="L-PSP family endoribonuclease"/>
    <property type="match status" value="1"/>
</dbReference>
<dbReference type="CDD" id="cd00066">
    <property type="entry name" value="G-alpha"/>
    <property type="match status" value="1"/>
</dbReference>
<dbReference type="SMART" id="SM00275">
    <property type="entry name" value="G_alpha"/>
    <property type="match status" value="1"/>
</dbReference>
<dbReference type="Gene3D" id="3.30.1330.40">
    <property type="entry name" value="RutC-like"/>
    <property type="match status" value="1"/>
</dbReference>
<keyword evidence="6" id="KW-0460">Magnesium</keyword>
<dbReference type="GO" id="GO:0046872">
    <property type="term" value="F:metal ion binding"/>
    <property type="evidence" value="ECO:0007669"/>
    <property type="project" value="UniProtKB-KW"/>
</dbReference>
<protein>
    <submittedName>
        <fullName evidence="7">Uncharacterized protein</fullName>
    </submittedName>
</protein>
<dbReference type="Pfam" id="PF01042">
    <property type="entry name" value="Ribonuc_L-PSP"/>
    <property type="match status" value="1"/>
</dbReference>
<evidence type="ECO:0000256" key="4">
    <source>
        <dbReference type="ARBA" id="ARBA00023224"/>
    </source>
</evidence>
<keyword evidence="3 5" id="KW-0342">GTP-binding</keyword>
<dbReference type="Gene3D" id="3.40.50.300">
    <property type="entry name" value="P-loop containing nucleotide triphosphate hydrolases"/>
    <property type="match status" value="1"/>
</dbReference>
<dbReference type="GO" id="GO:0005834">
    <property type="term" value="C:heterotrimeric G-protein complex"/>
    <property type="evidence" value="ECO:0007669"/>
    <property type="project" value="TreeGrafter"/>
</dbReference>
<keyword evidence="8" id="KW-1185">Reference proteome</keyword>
<evidence type="ECO:0000256" key="1">
    <source>
        <dbReference type="ARBA" id="ARBA00010552"/>
    </source>
</evidence>
<evidence type="ECO:0000256" key="5">
    <source>
        <dbReference type="PIRSR" id="PIRSR601019-1"/>
    </source>
</evidence>
<dbReference type="GO" id="GO:0031683">
    <property type="term" value="F:G-protein beta/gamma-subunit complex binding"/>
    <property type="evidence" value="ECO:0007669"/>
    <property type="project" value="InterPro"/>
</dbReference>
<dbReference type="InterPro" id="IPR035959">
    <property type="entry name" value="RutC-like_sf"/>
</dbReference>
<keyword evidence="4" id="KW-0807">Transducer</keyword>
<dbReference type="CDD" id="cd00448">
    <property type="entry name" value="YjgF_YER057c_UK114_family"/>
    <property type="match status" value="1"/>
</dbReference>
<dbReference type="AlphaFoldDB" id="A0AAD5YVL7"/>
<dbReference type="InterPro" id="IPR027417">
    <property type="entry name" value="P-loop_NTPase"/>
</dbReference>